<evidence type="ECO:0000256" key="4">
    <source>
        <dbReference type="ARBA" id="ARBA00022630"/>
    </source>
</evidence>
<keyword evidence="4" id="KW-0285">Flavoprotein</keyword>
<feature type="transmembrane region" description="Helical" evidence="11">
    <location>
        <begin position="320"/>
        <end position="340"/>
    </location>
</feature>
<dbReference type="GO" id="GO:0005886">
    <property type="term" value="C:plasma membrane"/>
    <property type="evidence" value="ECO:0007669"/>
    <property type="project" value="TreeGrafter"/>
</dbReference>
<dbReference type="PROSITE" id="PS50222">
    <property type="entry name" value="EF_HAND_2"/>
    <property type="match status" value="1"/>
</dbReference>
<evidence type="ECO:0000256" key="2">
    <source>
        <dbReference type="ARBA" id="ARBA00007975"/>
    </source>
</evidence>
<evidence type="ECO:0000256" key="9">
    <source>
        <dbReference type="ARBA" id="ARBA00023002"/>
    </source>
</evidence>
<reference evidence="13" key="1">
    <citation type="journal article" date="2019" name="Nat. Commun.">
        <title>Genome-wide association mapping of date palm fruit traits.</title>
        <authorList>
            <person name="Hazzouri K.M."/>
            <person name="Gros-Balthazard M."/>
            <person name="Flowers J.M."/>
            <person name="Copetti D."/>
            <person name="Lemansour A."/>
            <person name="Lebrun M."/>
            <person name="Masmoudi K."/>
            <person name="Ferrand S."/>
            <person name="Dhar M.I."/>
            <person name="Fresquez Z.A."/>
            <person name="Rosas U."/>
            <person name="Zhang J."/>
            <person name="Talag J."/>
            <person name="Lee S."/>
            <person name="Kudrna D."/>
            <person name="Powell R.F."/>
            <person name="Leitch I.J."/>
            <person name="Krueger R.R."/>
            <person name="Wing R.A."/>
            <person name="Amiri K.M.A."/>
            <person name="Purugganan M.D."/>
        </authorList>
    </citation>
    <scope>NUCLEOTIDE SEQUENCE [LARGE SCALE GENOMIC DNA]</scope>
    <source>
        <strain evidence="13">cv. Khalas</strain>
    </source>
</reference>
<keyword evidence="6" id="KW-0274">FAD</keyword>
<organism evidence="13 14">
    <name type="scientific">Phoenix dactylifera</name>
    <name type="common">Date palm</name>
    <dbReference type="NCBI Taxonomy" id="42345"/>
    <lineage>
        <taxon>Eukaryota</taxon>
        <taxon>Viridiplantae</taxon>
        <taxon>Streptophyta</taxon>
        <taxon>Embryophyta</taxon>
        <taxon>Tracheophyta</taxon>
        <taxon>Spermatophyta</taxon>
        <taxon>Magnoliopsida</taxon>
        <taxon>Liliopsida</taxon>
        <taxon>Arecaceae</taxon>
        <taxon>Coryphoideae</taxon>
        <taxon>Phoeniceae</taxon>
        <taxon>Phoenix</taxon>
    </lineage>
</organism>
<evidence type="ECO:0000256" key="1">
    <source>
        <dbReference type="ARBA" id="ARBA00004141"/>
    </source>
</evidence>
<name>A0A8B9AQA2_PHODC</name>
<dbReference type="AlphaFoldDB" id="A0A8B9AQA2"/>
<dbReference type="InterPro" id="IPR018247">
    <property type="entry name" value="EF_Hand_1_Ca_BS"/>
</dbReference>
<dbReference type="KEGG" id="pda:103696341"/>
<dbReference type="PANTHER" id="PTHR11972:SF54">
    <property type="entry name" value="RESPIRATORY BURST OXIDASE HOMOLOG PROTEIN J-RELATED"/>
    <property type="match status" value="1"/>
</dbReference>
<sequence length="435" mass="49545">MGDSKEFAGELFVTLARRRNLEPENGITKDKLKEFWEEMTDQNFDSSLRIFFDMCDKNGDGKLTEDEVKEVIILSASANKLATLKGHAATYAALIMEELDPDHLGYIEIKESDTYHYRSLHQIWQLETLLRGMVNSQGNEKIVKCSRSVARTMIPKWYRNPINRSVGKTADFIHENWKRIWVLSLWLALNIELFLWKFFQYRRRSAYEVMGYCVCVAKGAAETLKLNMALILLPVCRNTLTRLRSTAFSSVIPFDDNINFHKTIALAITIGIVIHTIAHVACDFPRLITCPKPKLINLLGPSFSYQQPPYLTLLSSAPGVTGVLMVIIMIFSFTLATHSFRRSVVKLPSPLHHLAGFNAFWYAHHLLVLVYVLLLVHSYFIYLTREWYKKTVGPCLLCGTQISPSLSANINDMKQKSNVCADMDVPINSSPLLCL</sequence>
<feature type="transmembrane region" description="Helical" evidence="11">
    <location>
        <begin position="360"/>
        <end position="382"/>
    </location>
</feature>
<dbReference type="InterPro" id="IPR050369">
    <property type="entry name" value="RBOH/FRE"/>
</dbReference>
<feature type="domain" description="EF-hand" evidence="12">
    <location>
        <begin position="43"/>
        <end position="78"/>
    </location>
</feature>
<keyword evidence="3" id="KW-0575">Peroxidase</keyword>
<evidence type="ECO:0000256" key="5">
    <source>
        <dbReference type="ARBA" id="ARBA00022692"/>
    </source>
</evidence>
<dbReference type="SUPFAM" id="SSF47473">
    <property type="entry name" value="EF-hand"/>
    <property type="match status" value="1"/>
</dbReference>
<protein>
    <submittedName>
        <fullName evidence="14">Respiratory burst oxidase homolog protein H</fullName>
    </submittedName>
</protein>
<dbReference type="Pfam" id="PF08414">
    <property type="entry name" value="NADPH_Ox"/>
    <property type="match status" value="1"/>
</dbReference>
<evidence type="ECO:0000256" key="10">
    <source>
        <dbReference type="ARBA" id="ARBA00023136"/>
    </source>
</evidence>
<dbReference type="Pfam" id="PF01794">
    <property type="entry name" value="Ferric_reduct"/>
    <property type="match status" value="1"/>
</dbReference>
<dbReference type="GO" id="GO:0004601">
    <property type="term" value="F:peroxidase activity"/>
    <property type="evidence" value="ECO:0007669"/>
    <property type="project" value="UniProtKB-KW"/>
</dbReference>
<dbReference type="GO" id="GO:0005509">
    <property type="term" value="F:calcium ion binding"/>
    <property type="evidence" value="ECO:0007669"/>
    <property type="project" value="InterPro"/>
</dbReference>
<accession>A0A8B9AQA2</accession>
<evidence type="ECO:0000256" key="7">
    <source>
        <dbReference type="ARBA" id="ARBA00022837"/>
    </source>
</evidence>
<dbReference type="Gene3D" id="1.10.238.10">
    <property type="entry name" value="EF-hand"/>
    <property type="match status" value="1"/>
</dbReference>
<dbReference type="CDD" id="cd00051">
    <property type="entry name" value="EFh"/>
    <property type="match status" value="1"/>
</dbReference>
<dbReference type="InterPro" id="IPR013130">
    <property type="entry name" value="Fe3_Rdtase_TM_dom"/>
</dbReference>
<gene>
    <name evidence="14" type="primary">LOC103696341</name>
</gene>
<keyword evidence="9" id="KW-0560">Oxidoreductase</keyword>
<evidence type="ECO:0000256" key="11">
    <source>
        <dbReference type="SAM" id="Phobius"/>
    </source>
</evidence>
<comment type="similarity">
    <text evidence="2">Belongs to the RBOH (TC 5.B.1.3) family.</text>
</comment>
<proteinExistence type="inferred from homology"/>
<keyword evidence="13" id="KW-1185">Reference proteome</keyword>
<evidence type="ECO:0000313" key="13">
    <source>
        <dbReference type="Proteomes" id="UP000228380"/>
    </source>
</evidence>
<keyword evidence="7" id="KW-0106">Calcium</keyword>
<reference evidence="14" key="2">
    <citation type="submission" date="2025-08" db="UniProtKB">
        <authorList>
            <consortium name="RefSeq"/>
        </authorList>
    </citation>
    <scope>IDENTIFICATION</scope>
    <source>
        <tissue evidence="14">Young leaves</tissue>
    </source>
</reference>
<dbReference type="PROSITE" id="PS00018">
    <property type="entry name" value="EF_HAND_1"/>
    <property type="match status" value="1"/>
</dbReference>
<dbReference type="GeneID" id="103696341"/>
<dbReference type="InterPro" id="IPR000778">
    <property type="entry name" value="Cyt_b245_heavy_chain"/>
</dbReference>
<keyword evidence="5 11" id="KW-0812">Transmembrane</keyword>
<dbReference type="OrthoDB" id="167398at2759"/>
<dbReference type="PRINTS" id="PR00466">
    <property type="entry name" value="GP91PHOX"/>
</dbReference>
<evidence type="ECO:0000313" key="14">
    <source>
        <dbReference type="RefSeq" id="XP_038988600.1"/>
    </source>
</evidence>
<dbReference type="InterPro" id="IPR002048">
    <property type="entry name" value="EF_hand_dom"/>
</dbReference>
<feature type="transmembrane region" description="Helical" evidence="11">
    <location>
        <begin position="180"/>
        <end position="199"/>
    </location>
</feature>
<evidence type="ECO:0000256" key="6">
    <source>
        <dbReference type="ARBA" id="ARBA00022827"/>
    </source>
</evidence>
<dbReference type="Proteomes" id="UP000228380">
    <property type="component" value="Chromosome 12"/>
</dbReference>
<comment type="subcellular location">
    <subcellularLocation>
        <location evidence="1">Membrane</location>
        <topology evidence="1">Multi-pass membrane protein</topology>
    </subcellularLocation>
</comment>
<evidence type="ECO:0000256" key="8">
    <source>
        <dbReference type="ARBA" id="ARBA00022989"/>
    </source>
</evidence>
<dbReference type="GO" id="GO:0016174">
    <property type="term" value="F:NAD(P)H oxidase H2O2-forming activity"/>
    <property type="evidence" value="ECO:0007669"/>
    <property type="project" value="TreeGrafter"/>
</dbReference>
<evidence type="ECO:0000259" key="12">
    <source>
        <dbReference type="PROSITE" id="PS50222"/>
    </source>
</evidence>
<dbReference type="RefSeq" id="XP_038988600.1">
    <property type="nucleotide sequence ID" value="XM_039132672.1"/>
</dbReference>
<keyword evidence="8 11" id="KW-1133">Transmembrane helix</keyword>
<evidence type="ECO:0000256" key="3">
    <source>
        <dbReference type="ARBA" id="ARBA00022559"/>
    </source>
</evidence>
<dbReference type="PANTHER" id="PTHR11972">
    <property type="entry name" value="NADPH OXIDASE"/>
    <property type="match status" value="1"/>
</dbReference>
<dbReference type="InterPro" id="IPR011992">
    <property type="entry name" value="EF-hand-dom_pair"/>
</dbReference>
<keyword evidence="10 11" id="KW-0472">Membrane</keyword>
<dbReference type="InterPro" id="IPR013623">
    <property type="entry name" value="NADPH_Ox"/>
</dbReference>